<keyword evidence="4 11" id="KW-0337">GPI-anchor biosynthesis</keyword>
<feature type="transmembrane region" description="Helical" evidence="11">
    <location>
        <begin position="20"/>
        <end position="37"/>
    </location>
</feature>
<name>A0AAD9LKN6_BABDI</name>
<feature type="transmembrane region" description="Helical" evidence="11">
    <location>
        <begin position="321"/>
        <end position="345"/>
    </location>
</feature>
<keyword evidence="6 11" id="KW-0808">Transferase</keyword>
<gene>
    <name evidence="12" type="ORF">X943_003444</name>
</gene>
<dbReference type="Pfam" id="PF04188">
    <property type="entry name" value="Mannosyl_trans2"/>
    <property type="match status" value="1"/>
</dbReference>
<feature type="transmembrane region" description="Helical" evidence="11">
    <location>
        <begin position="187"/>
        <end position="213"/>
    </location>
</feature>
<comment type="pathway">
    <text evidence="2 11">Glycolipid biosynthesis; glycosylphosphatidylinositol-anchor biosynthesis.</text>
</comment>
<evidence type="ECO:0000256" key="6">
    <source>
        <dbReference type="ARBA" id="ARBA00022679"/>
    </source>
</evidence>
<dbReference type="GO" id="GO:0031501">
    <property type="term" value="C:mannosyltransferase complex"/>
    <property type="evidence" value="ECO:0007669"/>
    <property type="project" value="TreeGrafter"/>
</dbReference>
<evidence type="ECO:0000256" key="11">
    <source>
        <dbReference type="RuleBase" id="RU363112"/>
    </source>
</evidence>
<keyword evidence="10 11" id="KW-0472">Membrane</keyword>
<feature type="transmembrane region" description="Helical" evidence="11">
    <location>
        <begin position="391"/>
        <end position="410"/>
    </location>
</feature>
<evidence type="ECO:0000256" key="4">
    <source>
        <dbReference type="ARBA" id="ARBA00022502"/>
    </source>
</evidence>
<comment type="caution">
    <text evidence="12">The sequence shown here is derived from an EMBL/GenBank/DDBJ whole genome shotgun (WGS) entry which is preliminary data.</text>
</comment>
<feature type="transmembrane region" description="Helical" evidence="11">
    <location>
        <begin position="271"/>
        <end position="290"/>
    </location>
</feature>
<dbReference type="GO" id="GO:0004376">
    <property type="term" value="F:GPI mannosyltransferase activity"/>
    <property type="evidence" value="ECO:0007669"/>
    <property type="project" value="InterPro"/>
</dbReference>
<comment type="similarity">
    <text evidence="3 11">Belongs to the PIGV family.</text>
</comment>
<dbReference type="GO" id="GO:0005789">
    <property type="term" value="C:endoplasmic reticulum membrane"/>
    <property type="evidence" value="ECO:0007669"/>
    <property type="project" value="UniProtKB-SubCell"/>
</dbReference>
<dbReference type="GO" id="GO:0000009">
    <property type="term" value="F:alpha-1,6-mannosyltransferase activity"/>
    <property type="evidence" value="ECO:0007669"/>
    <property type="project" value="InterPro"/>
</dbReference>
<comment type="subcellular location">
    <subcellularLocation>
        <location evidence="1 11">Endoplasmic reticulum membrane</location>
        <topology evidence="1 11">Multi-pass membrane protein</topology>
    </subcellularLocation>
</comment>
<evidence type="ECO:0000313" key="12">
    <source>
        <dbReference type="EMBL" id="KAK1939801.1"/>
    </source>
</evidence>
<evidence type="ECO:0000256" key="5">
    <source>
        <dbReference type="ARBA" id="ARBA00022676"/>
    </source>
</evidence>
<reference evidence="12" key="2">
    <citation type="submission" date="2021-05" db="EMBL/GenBank/DDBJ databases">
        <authorList>
            <person name="Pain A."/>
        </authorList>
    </citation>
    <scope>NUCLEOTIDE SEQUENCE</scope>
    <source>
        <strain evidence="12">1802A</strain>
    </source>
</reference>
<accession>A0AAD9LKN6</accession>
<organism evidence="12 13">
    <name type="scientific">Babesia divergens</name>
    <dbReference type="NCBI Taxonomy" id="32595"/>
    <lineage>
        <taxon>Eukaryota</taxon>
        <taxon>Sar</taxon>
        <taxon>Alveolata</taxon>
        <taxon>Apicomplexa</taxon>
        <taxon>Aconoidasida</taxon>
        <taxon>Piroplasmida</taxon>
        <taxon>Babesiidae</taxon>
        <taxon>Babesia</taxon>
    </lineage>
</organism>
<keyword evidence="13" id="KW-1185">Reference proteome</keyword>
<dbReference type="EMBL" id="JAHBMH010000007">
    <property type="protein sequence ID" value="KAK1939801.1"/>
    <property type="molecule type" value="Genomic_DNA"/>
</dbReference>
<keyword evidence="5 11" id="KW-0328">Glycosyltransferase</keyword>
<dbReference type="Proteomes" id="UP001195914">
    <property type="component" value="Unassembled WGS sequence"/>
</dbReference>
<evidence type="ECO:0000256" key="8">
    <source>
        <dbReference type="ARBA" id="ARBA00022824"/>
    </source>
</evidence>
<evidence type="ECO:0000256" key="9">
    <source>
        <dbReference type="ARBA" id="ARBA00022989"/>
    </source>
</evidence>
<protein>
    <recommendedName>
        <fullName evidence="11">GPI mannosyltransferase 2</fullName>
        <ecNumber evidence="11">2.4.1.-</ecNumber>
    </recommendedName>
</protein>
<reference evidence="12" key="1">
    <citation type="journal article" date="2014" name="Nucleic Acids Res.">
        <title>The evolutionary dynamics of variant antigen genes in Babesia reveal a history of genomic innovation underlying host-parasite interaction.</title>
        <authorList>
            <person name="Jackson A.P."/>
            <person name="Otto T.D."/>
            <person name="Darby A."/>
            <person name="Ramaprasad A."/>
            <person name="Xia D."/>
            <person name="Echaide I.E."/>
            <person name="Farber M."/>
            <person name="Gahlot S."/>
            <person name="Gamble J."/>
            <person name="Gupta D."/>
            <person name="Gupta Y."/>
            <person name="Jackson L."/>
            <person name="Malandrin L."/>
            <person name="Malas T.B."/>
            <person name="Moussa E."/>
            <person name="Nair M."/>
            <person name="Reid A.J."/>
            <person name="Sanders M."/>
            <person name="Sharma J."/>
            <person name="Tracey A."/>
            <person name="Quail M.A."/>
            <person name="Weir W."/>
            <person name="Wastling J.M."/>
            <person name="Hall N."/>
            <person name="Willadsen P."/>
            <person name="Lingelbach K."/>
            <person name="Shiels B."/>
            <person name="Tait A."/>
            <person name="Berriman M."/>
            <person name="Allred D.R."/>
            <person name="Pain A."/>
        </authorList>
    </citation>
    <scope>NUCLEOTIDE SEQUENCE</scope>
    <source>
        <strain evidence="12">1802A</strain>
    </source>
</reference>
<comment type="caution">
    <text evidence="11">Lacks conserved residue(s) required for the propagation of feature annotation.</text>
</comment>
<keyword evidence="7 11" id="KW-0812">Transmembrane</keyword>
<evidence type="ECO:0000256" key="3">
    <source>
        <dbReference type="ARBA" id="ARBA00008698"/>
    </source>
</evidence>
<evidence type="ECO:0000256" key="10">
    <source>
        <dbReference type="ARBA" id="ARBA00023136"/>
    </source>
</evidence>
<comment type="function">
    <text evidence="11">Mannosyltransferase involved in glycosylphosphatidylinositol-anchor biosynthesis.</text>
</comment>
<dbReference type="GO" id="GO:0006506">
    <property type="term" value="P:GPI anchor biosynthetic process"/>
    <property type="evidence" value="ECO:0007669"/>
    <property type="project" value="UniProtKB-KW"/>
</dbReference>
<dbReference type="PANTHER" id="PTHR12468:SF2">
    <property type="entry name" value="GPI MANNOSYLTRANSFERASE 2"/>
    <property type="match status" value="1"/>
</dbReference>
<keyword evidence="9 11" id="KW-1133">Transmembrane helix</keyword>
<proteinExistence type="inferred from homology"/>
<dbReference type="AlphaFoldDB" id="A0AAD9LKN6"/>
<dbReference type="PANTHER" id="PTHR12468">
    <property type="entry name" value="GPI MANNOSYLTRANSFERASE 2"/>
    <property type="match status" value="1"/>
</dbReference>
<evidence type="ECO:0000256" key="1">
    <source>
        <dbReference type="ARBA" id="ARBA00004477"/>
    </source>
</evidence>
<dbReference type="EC" id="2.4.1.-" evidence="11"/>
<sequence length="549" mass="61931">MASPSKACERPRQLMRAITLAFFVKVIFCIYIATISWNSAISPPKIEAGVTKVTLDGYHAGCYAHERGDQTCSVAERPSLKVHSELPYSGLISLLHDRRPDGSVNEGFYMGMQFTLWKNILPFISWDGERVLKIAIDELVYGSEDSAAFFPLLPWLANVGGKALRFAHLKLAARGSVNPLSLEAPKVLYMGIAGLIITNIAGILAAGALYMLIWEILYRRKLLAEKGAIVPAFITFSQTPMPLTVNYIEKIAYFSVVFFCLGPATVHSTSIYTESIFCLLTFTGLLLLYAAEDSRKLAIYGAGQVCIEVVKMYIYELAAVALFFLGSALRSNGMLLLIPLFFYTLRTCSLFRRLNILDTYDLARLGIKGKTQSFHISWLPIVRFVGHWLRALLYAVIIMTPMVVFQLYLYCIYCFRMSVEQLQGISSFTDFVRLLLSPTAMTTLRNILNTEKRGVRSWCSTVPPRIYSFVQKEYWDVGFLWVLRPPSRLHVFLYCWNAYLVTYFAIRWYSTFLSTLYSNVAKSVGKSTDAAGMFSPYRITLHLGNTCTT</sequence>
<evidence type="ECO:0000313" key="13">
    <source>
        <dbReference type="Proteomes" id="UP001195914"/>
    </source>
</evidence>
<keyword evidence="8 11" id="KW-0256">Endoplasmic reticulum</keyword>
<evidence type="ECO:0000256" key="2">
    <source>
        <dbReference type="ARBA" id="ARBA00004687"/>
    </source>
</evidence>
<evidence type="ECO:0000256" key="7">
    <source>
        <dbReference type="ARBA" id="ARBA00022692"/>
    </source>
</evidence>
<dbReference type="InterPro" id="IPR007315">
    <property type="entry name" value="PIG-V/Gpi18"/>
</dbReference>